<reference evidence="1" key="1">
    <citation type="submission" date="2022-08" db="UniProtKB">
        <authorList>
            <consortium name="EnsemblMetazoa"/>
        </authorList>
    </citation>
    <scope>IDENTIFICATION</scope>
    <source>
        <strain evidence="1">05x7-T-G4-1.051#20</strain>
    </source>
</reference>
<dbReference type="OrthoDB" id="6145838at2759"/>
<dbReference type="Proteomes" id="UP000005408">
    <property type="component" value="Unassembled WGS sequence"/>
</dbReference>
<dbReference type="InterPro" id="IPR039499">
    <property type="entry name" value="LURA1/LRA25"/>
</dbReference>
<accession>A0A8W8JRF2</accession>
<evidence type="ECO:0000313" key="1">
    <source>
        <dbReference type="EnsemblMetazoa" id="G2017.16:cds"/>
    </source>
</evidence>
<dbReference type="OMA" id="HEIMSST"/>
<name>A0A8W8JRF2_MAGGI</name>
<protein>
    <submittedName>
        <fullName evidence="1">Uncharacterized protein</fullName>
    </submittedName>
</protein>
<dbReference type="AlphaFoldDB" id="A0A8W8JRF2"/>
<dbReference type="EnsemblMetazoa" id="G2017.23">
    <property type="protein sequence ID" value="G2017.23:cds"/>
    <property type="gene ID" value="G2017"/>
</dbReference>
<dbReference type="GeneID" id="105329264"/>
<proteinExistence type="predicted"/>
<organism evidence="1 2">
    <name type="scientific">Magallana gigas</name>
    <name type="common">Pacific oyster</name>
    <name type="synonym">Crassostrea gigas</name>
    <dbReference type="NCBI Taxonomy" id="29159"/>
    <lineage>
        <taxon>Eukaryota</taxon>
        <taxon>Metazoa</taxon>
        <taxon>Spiralia</taxon>
        <taxon>Lophotrochozoa</taxon>
        <taxon>Mollusca</taxon>
        <taxon>Bivalvia</taxon>
        <taxon>Autobranchia</taxon>
        <taxon>Pteriomorphia</taxon>
        <taxon>Ostreida</taxon>
        <taxon>Ostreoidea</taxon>
        <taxon>Ostreidae</taxon>
        <taxon>Magallana</taxon>
    </lineage>
</organism>
<dbReference type="EnsemblMetazoa" id="G2017.16">
    <property type="protein sequence ID" value="G2017.16:cds"/>
    <property type="gene ID" value="G2017"/>
</dbReference>
<sequence length="156" mass="17755">MESSTVPLRHANLQGNVKLPRRFAVPGSCETSTDRMEDLARAMTWVRQELIQLRQHDILLKRQFCDIQHTIRSLQKNRVPRHEIMSSTSSLQSTASSVDITMENYGVRTATSATLLQECEDTVDETFSFGRPRTSSMKTTRDLAALARRRGSKEMI</sequence>
<evidence type="ECO:0000313" key="2">
    <source>
        <dbReference type="Proteomes" id="UP000005408"/>
    </source>
</evidence>
<dbReference type="RefSeq" id="XP_011428760.1">
    <property type="nucleotide sequence ID" value="XM_011430458.4"/>
</dbReference>
<dbReference type="KEGG" id="crg:105329264"/>
<dbReference type="Pfam" id="PF14854">
    <property type="entry name" value="LURAP"/>
    <property type="match status" value="1"/>
</dbReference>
<keyword evidence="2" id="KW-1185">Reference proteome</keyword>